<comment type="similarity">
    <text evidence="7">Belongs to the cytochrome P450 family.</text>
</comment>
<evidence type="ECO:0000313" key="9">
    <source>
        <dbReference type="Proteomes" id="UP000289738"/>
    </source>
</evidence>
<evidence type="ECO:0000256" key="6">
    <source>
        <dbReference type="PIRSR" id="PIRSR602401-1"/>
    </source>
</evidence>
<dbReference type="InterPro" id="IPR036396">
    <property type="entry name" value="Cyt_P450_sf"/>
</dbReference>
<evidence type="ECO:0000256" key="4">
    <source>
        <dbReference type="ARBA" id="ARBA00023004"/>
    </source>
</evidence>
<dbReference type="PANTHER" id="PTHR47947">
    <property type="entry name" value="CYTOCHROME P450 82C3-RELATED"/>
    <property type="match status" value="1"/>
</dbReference>
<evidence type="ECO:0000256" key="7">
    <source>
        <dbReference type="RuleBase" id="RU000461"/>
    </source>
</evidence>
<evidence type="ECO:0000256" key="2">
    <source>
        <dbReference type="ARBA" id="ARBA00022723"/>
    </source>
</evidence>
<dbReference type="PRINTS" id="PR00385">
    <property type="entry name" value="P450"/>
</dbReference>
<dbReference type="AlphaFoldDB" id="A0A445E2E3"/>
<keyword evidence="3 7" id="KW-0560">Oxidoreductase</keyword>
<dbReference type="PANTHER" id="PTHR47947:SF20">
    <property type="entry name" value="CYTOCHROME P450 FAMILY PROTEIN"/>
    <property type="match status" value="1"/>
</dbReference>
<keyword evidence="5 7" id="KW-0503">Monooxygenase</keyword>
<reference evidence="8 9" key="1">
    <citation type="submission" date="2019-01" db="EMBL/GenBank/DDBJ databases">
        <title>Sequencing of cultivated peanut Arachis hypogaea provides insights into genome evolution and oil improvement.</title>
        <authorList>
            <person name="Chen X."/>
        </authorList>
    </citation>
    <scope>NUCLEOTIDE SEQUENCE [LARGE SCALE GENOMIC DNA]</scope>
    <source>
        <strain evidence="9">cv. Fuhuasheng</strain>
        <tissue evidence="8">Leaves</tissue>
    </source>
</reference>
<keyword evidence="9" id="KW-1185">Reference proteome</keyword>
<dbReference type="InterPro" id="IPR001128">
    <property type="entry name" value="Cyt_P450"/>
</dbReference>
<comment type="cofactor">
    <cofactor evidence="6">
        <name>heme</name>
        <dbReference type="ChEBI" id="CHEBI:30413"/>
    </cofactor>
</comment>
<dbReference type="EMBL" id="SDMP01000003">
    <property type="protein sequence ID" value="RYR69596.1"/>
    <property type="molecule type" value="Genomic_DNA"/>
</dbReference>
<dbReference type="GO" id="GO:0005506">
    <property type="term" value="F:iron ion binding"/>
    <property type="evidence" value="ECO:0007669"/>
    <property type="project" value="InterPro"/>
</dbReference>
<dbReference type="InterPro" id="IPR017972">
    <property type="entry name" value="Cyt_P450_CS"/>
</dbReference>
<keyword evidence="4 6" id="KW-0408">Iron</keyword>
<dbReference type="PROSITE" id="PS00086">
    <property type="entry name" value="CYTOCHROME_P450"/>
    <property type="match status" value="1"/>
</dbReference>
<dbReference type="GO" id="GO:0016705">
    <property type="term" value="F:oxidoreductase activity, acting on paired donors, with incorporation or reduction of molecular oxygen"/>
    <property type="evidence" value="ECO:0007669"/>
    <property type="project" value="InterPro"/>
</dbReference>
<evidence type="ECO:0000256" key="3">
    <source>
        <dbReference type="ARBA" id="ARBA00023002"/>
    </source>
</evidence>
<dbReference type="InterPro" id="IPR002401">
    <property type="entry name" value="Cyt_P450_E_grp-I"/>
</dbReference>
<dbReference type="Proteomes" id="UP000289738">
    <property type="component" value="Chromosome A03"/>
</dbReference>
<evidence type="ECO:0000313" key="8">
    <source>
        <dbReference type="EMBL" id="RYR69596.1"/>
    </source>
</evidence>
<organism evidence="8 9">
    <name type="scientific">Arachis hypogaea</name>
    <name type="common">Peanut</name>
    <dbReference type="NCBI Taxonomy" id="3818"/>
    <lineage>
        <taxon>Eukaryota</taxon>
        <taxon>Viridiplantae</taxon>
        <taxon>Streptophyta</taxon>
        <taxon>Embryophyta</taxon>
        <taxon>Tracheophyta</taxon>
        <taxon>Spermatophyta</taxon>
        <taxon>Magnoliopsida</taxon>
        <taxon>eudicotyledons</taxon>
        <taxon>Gunneridae</taxon>
        <taxon>Pentapetalae</taxon>
        <taxon>rosids</taxon>
        <taxon>fabids</taxon>
        <taxon>Fabales</taxon>
        <taxon>Fabaceae</taxon>
        <taxon>Papilionoideae</taxon>
        <taxon>50 kb inversion clade</taxon>
        <taxon>dalbergioids sensu lato</taxon>
        <taxon>Dalbergieae</taxon>
        <taxon>Pterocarpus clade</taxon>
        <taxon>Arachis</taxon>
    </lineage>
</organism>
<dbReference type="InterPro" id="IPR050651">
    <property type="entry name" value="Plant_Cytochrome_P450_Monoox"/>
</dbReference>
<dbReference type="Gene3D" id="1.10.630.10">
    <property type="entry name" value="Cytochrome P450"/>
    <property type="match status" value="1"/>
</dbReference>
<evidence type="ECO:0008006" key="10">
    <source>
        <dbReference type="Google" id="ProtNLM"/>
    </source>
</evidence>
<dbReference type="PRINTS" id="PR00463">
    <property type="entry name" value="EP450I"/>
</dbReference>
<dbReference type="Pfam" id="PF00067">
    <property type="entry name" value="p450"/>
    <property type="match status" value="1"/>
</dbReference>
<evidence type="ECO:0000256" key="1">
    <source>
        <dbReference type="ARBA" id="ARBA00022617"/>
    </source>
</evidence>
<keyword evidence="2 6" id="KW-0479">Metal-binding</keyword>
<keyword evidence="1 6" id="KW-0349">Heme</keyword>
<name>A0A445E2E3_ARAHY</name>
<accession>A0A445E2E3</accession>
<protein>
    <recommendedName>
        <fullName evidence="10">Cytochrome P450</fullName>
    </recommendedName>
</protein>
<gene>
    <name evidence="8" type="ORF">Ahy_A03g016155</name>
</gene>
<evidence type="ECO:0000256" key="5">
    <source>
        <dbReference type="ARBA" id="ARBA00023033"/>
    </source>
</evidence>
<dbReference type="SUPFAM" id="SSF48264">
    <property type="entry name" value="Cytochrome P450"/>
    <property type="match status" value="1"/>
</dbReference>
<proteinExistence type="inferred from homology"/>
<dbReference type="GO" id="GO:0004497">
    <property type="term" value="F:monooxygenase activity"/>
    <property type="evidence" value="ECO:0007669"/>
    <property type="project" value="UniProtKB-KW"/>
</dbReference>
<dbReference type="STRING" id="3818.A0A445E2E3"/>
<dbReference type="GO" id="GO:0020037">
    <property type="term" value="F:heme binding"/>
    <property type="evidence" value="ECO:0007669"/>
    <property type="project" value="InterPro"/>
</dbReference>
<sequence>MGSVASPQQSTNNEEASTRDIETHAGHNQLLNESNASKIKYLQNIITETLRIYPVAPLLIPHESSSDCKVCDYDIPKGTMLLANLWTLQKDPNLWADPTRFVSERFDDNGDGSKVCYNMIPFGVGRRVCPGGVLAKHVMGHALGALFRCFEWEKIEDQVDMAEGIGLTLPKAQSLQTLFPIELRMPLLRELLKKKVKTRLPLPLFGSNNF</sequence>
<comment type="caution">
    <text evidence="8">The sequence shown here is derived from an EMBL/GenBank/DDBJ whole genome shotgun (WGS) entry which is preliminary data.</text>
</comment>
<feature type="binding site" description="axial binding residue" evidence="6">
    <location>
        <position position="129"/>
    </location>
    <ligand>
        <name>heme</name>
        <dbReference type="ChEBI" id="CHEBI:30413"/>
    </ligand>
    <ligandPart>
        <name>Fe</name>
        <dbReference type="ChEBI" id="CHEBI:18248"/>
    </ligandPart>
</feature>